<evidence type="ECO:0000313" key="18">
    <source>
        <dbReference type="Proteomes" id="UP000494183"/>
    </source>
</evidence>
<dbReference type="SMART" id="SM00388">
    <property type="entry name" value="HisKA"/>
    <property type="match status" value="1"/>
</dbReference>
<dbReference type="EMBL" id="CADILH010000002">
    <property type="protein sequence ID" value="CAB3930812.1"/>
    <property type="molecule type" value="Genomic_DNA"/>
</dbReference>
<keyword evidence="11 14" id="KW-1133">Transmembrane helix</keyword>
<evidence type="ECO:0000256" key="10">
    <source>
        <dbReference type="ARBA" id="ARBA00022840"/>
    </source>
</evidence>
<proteinExistence type="predicted"/>
<dbReference type="SMART" id="SM00387">
    <property type="entry name" value="HATPase_c"/>
    <property type="match status" value="1"/>
</dbReference>
<organism evidence="17 18">
    <name type="scientific">Achromobacter insolitus</name>
    <dbReference type="NCBI Taxonomy" id="217204"/>
    <lineage>
        <taxon>Bacteria</taxon>
        <taxon>Pseudomonadati</taxon>
        <taxon>Pseudomonadota</taxon>
        <taxon>Betaproteobacteria</taxon>
        <taxon>Burkholderiales</taxon>
        <taxon>Alcaligenaceae</taxon>
        <taxon>Achromobacter</taxon>
    </lineage>
</organism>
<evidence type="ECO:0000256" key="6">
    <source>
        <dbReference type="ARBA" id="ARBA00022679"/>
    </source>
</evidence>
<dbReference type="SUPFAM" id="SSF47384">
    <property type="entry name" value="Homodimeric domain of signal transducing histidine kinase"/>
    <property type="match status" value="1"/>
</dbReference>
<dbReference type="InterPro" id="IPR005467">
    <property type="entry name" value="His_kinase_dom"/>
</dbReference>
<dbReference type="FunFam" id="1.10.287.130:FF:000001">
    <property type="entry name" value="Two-component sensor histidine kinase"/>
    <property type="match status" value="1"/>
</dbReference>
<evidence type="ECO:0000256" key="12">
    <source>
        <dbReference type="ARBA" id="ARBA00023012"/>
    </source>
</evidence>
<evidence type="ECO:0000256" key="14">
    <source>
        <dbReference type="RuleBase" id="RU364088"/>
    </source>
</evidence>
<evidence type="ECO:0000256" key="4">
    <source>
        <dbReference type="ARBA" id="ARBA00022519"/>
    </source>
</evidence>
<dbReference type="CDD" id="cd00075">
    <property type="entry name" value="HATPase"/>
    <property type="match status" value="1"/>
</dbReference>
<keyword evidence="12 14" id="KW-0902">Two-component regulatory system</keyword>
<comment type="catalytic activity">
    <reaction evidence="1 14">
        <text>ATP + protein L-histidine = ADP + protein N-phospho-L-histidine.</text>
        <dbReference type="EC" id="2.7.13.3"/>
    </reaction>
</comment>
<dbReference type="CDD" id="cd00082">
    <property type="entry name" value="HisKA"/>
    <property type="match status" value="1"/>
</dbReference>
<evidence type="ECO:0000259" key="15">
    <source>
        <dbReference type="PROSITE" id="PS50109"/>
    </source>
</evidence>
<dbReference type="SUPFAM" id="SSF55874">
    <property type="entry name" value="ATPase domain of HSP90 chaperone/DNA topoisomerase II/histidine kinase"/>
    <property type="match status" value="1"/>
</dbReference>
<comment type="function">
    <text evidence="14">Member of a two-component regulatory system.</text>
</comment>
<reference evidence="17 18" key="1">
    <citation type="submission" date="2020-04" db="EMBL/GenBank/DDBJ databases">
        <authorList>
            <person name="De Canck E."/>
        </authorList>
    </citation>
    <scope>NUCLEOTIDE SEQUENCE [LARGE SCALE GENOMIC DNA]</scope>
    <source>
        <strain evidence="17 18">LMG 6000</strain>
    </source>
</reference>
<keyword evidence="6 14" id="KW-0808">Transferase</keyword>
<feature type="transmembrane region" description="Helical" evidence="14">
    <location>
        <begin position="12"/>
        <end position="35"/>
    </location>
</feature>
<dbReference type="EC" id="2.7.13.3" evidence="14"/>
<sequence length="448" mass="49707">MGFREISSLRQWLSRWLALQTFVALGVVCLVVYWATNMNLSYRQQALLEQKREVIEHLADEFASKGDLSALEHKLNDFFYGKSEFSLRLVINQKISVYGEPAVAATDANRIQTTFSLPAPSRPDRRMTAELFLDTTPDVRLRVMLAWTLFACAVIGAIVVSVIANVLVRRALLPLHEVARQAALISPDRIGERLKETGLAQEIKPLVLQFNALLQRLERAYVQMEGFNADVAHELRTPLATLIGETEFALAAHRSPVDLRDVLGSNLEELQRMTAIVNDMLFLSQADRGARARAEHVESLRAITTEVLEYHEAEALDAMVNLTVLGDQAGDVDRSLYQRAISNLVSNAIRYSKPNSSVTVSLSRANDGKIHVTVHNLGEQIEPQHLPRLFYRFYRSDSARASDANHHGLGLAIVAAIARMHGGTPLVRSDSSGTTIGFSIAADFDPSN</sequence>
<evidence type="ECO:0000313" key="17">
    <source>
        <dbReference type="EMBL" id="CAB3930812.1"/>
    </source>
</evidence>
<keyword evidence="8 14" id="KW-0547">Nucleotide-binding</keyword>
<dbReference type="RefSeq" id="WP_033470837.1">
    <property type="nucleotide sequence ID" value="NZ_CADILH010000002.1"/>
</dbReference>
<dbReference type="Gene3D" id="1.10.287.130">
    <property type="match status" value="1"/>
</dbReference>
<evidence type="ECO:0000256" key="3">
    <source>
        <dbReference type="ARBA" id="ARBA00022475"/>
    </source>
</evidence>
<feature type="transmembrane region" description="Helical" evidence="14">
    <location>
        <begin position="144"/>
        <end position="168"/>
    </location>
</feature>
<dbReference type="PROSITE" id="PS50109">
    <property type="entry name" value="HIS_KIN"/>
    <property type="match status" value="1"/>
</dbReference>
<dbReference type="InterPro" id="IPR003661">
    <property type="entry name" value="HisK_dim/P_dom"/>
</dbReference>
<evidence type="ECO:0000256" key="5">
    <source>
        <dbReference type="ARBA" id="ARBA00022553"/>
    </source>
</evidence>
<dbReference type="InterPro" id="IPR036890">
    <property type="entry name" value="HATPase_C_sf"/>
</dbReference>
<dbReference type="GO" id="GO:0005524">
    <property type="term" value="F:ATP binding"/>
    <property type="evidence" value="ECO:0007669"/>
    <property type="project" value="UniProtKB-KW"/>
</dbReference>
<keyword evidence="5" id="KW-0597">Phosphoprotein</keyword>
<dbReference type="PROSITE" id="PS50885">
    <property type="entry name" value="HAMP"/>
    <property type="match status" value="1"/>
</dbReference>
<dbReference type="Pfam" id="PF02518">
    <property type="entry name" value="HATPase_c"/>
    <property type="match status" value="1"/>
</dbReference>
<gene>
    <name evidence="17" type="primary">sasA_4</name>
    <name evidence="17" type="ORF">LMG6000_01874</name>
</gene>
<dbReference type="Gene3D" id="3.30.565.10">
    <property type="entry name" value="Histidine kinase-like ATPase, C-terminal domain"/>
    <property type="match status" value="1"/>
</dbReference>
<dbReference type="InterPro" id="IPR050428">
    <property type="entry name" value="TCS_sensor_his_kinase"/>
</dbReference>
<keyword evidence="4 14" id="KW-0997">Cell inner membrane</keyword>
<keyword evidence="13 14" id="KW-0472">Membrane</keyword>
<keyword evidence="10 14" id="KW-0067">ATP-binding</keyword>
<keyword evidence="7 14" id="KW-0812">Transmembrane</keyword>
<protein>
    <recommendedName>
        <fullName evidence="14">Sensor protein</fullName>
        <ecNumber evidence="14">2.7.13.3</ecNumber>
    </recommendedName>
</protein>
<dbReference type="InterPro" id="IPR003660">
    <property type="entry name" value="HAMP_dom"/>
</dbReference>
<evidence type="ECO:0000259" key="16">
    <source>
        <dbReference type="PROSITE" id="PS50885"/>
    </source>
</evidence>
<dbReference type="AlphaFoldDB" id="A0A6S7EZD2"/>
<evidence type="ECO:0000256" key="7">
    <source>
        <dbReference type="ARBA" id="ARBA00022692"/>
    </source>
</evidence>
<dbReference type="GO" id="GO:0005886">
    <property type="term" value="C:plasma membrane"/>
    <property type="evidence" value="ECO:0007669"/>
    <property type="project" value="UniProtKB-SubCell"/>
</dbReference>
<evidence type="ECO:0000256" key="11">
    <source>
        <dbReference type="ARBA" id="ARBA00022989"/>
    </source>
</evidence>
<dbReference type="InterPro" id="IPR003594">
    <property type="entry name" value="HATPase_dom"/>
</dbReference>
<keyword evidence="18" id="KW-1185">Reference proteome</keyword>
<evidence type="ECO:0000256" key="9">
    <source>
        <dbReference type="ARBA" id="ARBA00022777"/>
    </source>
</evidence>
<evidence type="ECO:0000256" key="8">
    <source>
        <dbReference type="ARBA" id="ARBA00022741"/>
    </source>
</evidence>
<evidence type="ECO:0000256" key="2">
    <source>
        <dbReference type="ARBA" id="ARBA00004533"/>
    </source>
</evidence>
<dbReference type="GO" id="GO:0000155">
    <property type="term" value="F:phosphorelay sensor kinase activity"/>
    <property type="evidence" value="ECO:0007669"/>
    <property type="project" value="InterPro"/>
</dbReference>
<dbReference type="PANTHER" id="PTHR45436">
    <property type="entry name" value="SENSOR HISTIDINE KINASE YKOH"/>
    <property type="match status" value="1"/>
</dbReference>
<feature type="domain" description="HAMP" evidence="16">
    <location>
        <begin position="169"/>
        <end position="222"/>
    </location>
</feature>
<comment type="subcellular location">
    <subcellularLocation>
        <location evidence="2 14">Cell inner membrane</location>
    </subcellularLocation>
</comment>
<feature type="domain" description="Histidine kinase" evidence="15">
    <location>
        <begin position="230"/>
        <end position="444"/>
    </location>
</feature>
<accession>A0A6S7EZD2</accession>
<name>A0A6S7EZD2_9BURK</name>
<dbReference type="InterPro" id="IPR036097">
    <property type="entry name" value="HisK_dim/P_sf"/>
</dbReference>
<dbReference type="Pfam" id="PF00512">
    <property type="entry name" value="HisKA"/>
    <property type="match status" value="1"/>
</dbReference>
<dbReference type="NCBIfam" id="TIGR01386">
    <property type="entry name" value="cztS_silS_copS"/>
    <property type="match status" value="1"/>
</dbReference>
<keyword evidence="3 14" id="KW-1003">Cell membrane</keyword>
<evidence type="ECO:0000256" key="13">
    <source>
        <dbReference type="ARBA" id="ARBA00023136"/>
    </source>
</evidence>
<dbReference type="InterPro" id="IPR006290">
    <property type="entry name" value="CztS_silS_copS"/>
</dbReference>
<evidence type="ECO:0000256" key="1">
    <source>
        <dbReference type="ARBA" id="ARBA00000085"/>
    </source>
</evidence>
<dbReference type="Proteomes" id="UP000494183">
    <property type="component" value="Unassembled WGS sequence"/>
</dbReference>
<keyword evidence="9 14" id="KW-0418">Kinase</keyword>
<dbReference type="PANTHER" id="PTHR45436:SF9">
    <property type="entry name" value="SENSOR PROTEIN"/>
    <property type="match status" value="1"/>
</dbReference>